<dbReference type="SMART" id="SM01207">
    <property type="entry name" value="G3P_acyltransf"/>
    <property type="match status" value="1"/>
</dbReference>
<dbReference type="SUPFAM" id="SSF52009">
    <property type="entry name" value="Phosphohistidine domain"/>
    <property type="match status" value="1"/>
</dbReference>
<evidence type="ECO:0000256" key="1">
    <source>
        <dbReference type="ARBA" id="ARBA00022475"/>
    </source>
</evidence>
<dbReference type="SUPFAM" id="SSF56059">
    <property type="entry name" value="Glutathione synthetase ATP-binding domain-like"/>
    <property type="match status" value="1"/>
</dbReference>
<sequence length="1007" mass="109919">MTSEQTLGLLLLLTLCPALGALPLTDWIVRWGTGKRLRRLGTGNVSVSAAFYHAGPWWGLLAVSGEALKGLGAVWLARQFFPIESGWEWLTIGGVVLGRYWVGRGAGMTNATWGAIAHEPSAALLTGLLSVSGFAFTRDRQTSRLLALALYPLMLGLLNPNGVDRVVGSVLVAALLAWICQTMPEDLALGRSGAAAGSQGAMGFFQGKADSMLSLDQPLDPQRAGTKAATLSRLKAWGYPVLPGWILLPGDDPVLLANRLAGQGELTEGVAQAIFDPPLIVRSSAIGEDGDRSAAAGLYCTVSDVRTPLELVEAAAVVFVSYDAPEAIEYRRDRNLPDASMAVLVQPQIAGAFSGVAFSRDPVTQQGEAVLVEALPGSAAQVVSGRITPESYRIDLSELDVTAWRESRSVAFPGPANPPQSIESELRALATSTRPLAAETGTGDVPGWLVREVALLTRDLESHFDGIPQDVEWTFDGQHLWILQARPITTLLPIWTRRMAAEAIPGVIRPLTWSINRPMTCGAWGRLFTLVLGDRAAGLDFLETATLFHGRAYFNVTLLADLFRRMGLPPESLEALTHGGKMSRPPLTATLRNLPGLWRLLGREWNLDRSFQRDWEQWFEPGLQNLETLPAEQFSEPERLLVRAEQIMGLLDRATEYSILAPLSAALRQAIGRRKPEQLDPSRHPEVAATRWLQNLAQRMQAVLSLERIRALDQAPAVWAALAESPEGREILASFQVFLDTYGYLSEVGTDVAVPTWREAVEIPQTMLLQLAKTPITQPSSPRRQTSIAQRRLDLKGQVAELYNKLLAQLRWTFVALEQQWQATGLLQQEGDIFYLELAEIRQWVAHPQNQNLQRILTARIAQRRQAFADWCETPAAPLVYGQEPPLCALEWSAAAARSTLRGLGGSPGRVEGRVIVIRSLSELTLAPAIDQRSILVIPHADAAWGPLLVRAGGLICEAGGRLSHGAIVAREYRIPAVMDIPNATQRLRTGQLLRLDGTTGTIEILD</sequence>
<keyword evidence="3" id="KW-0808">Transferase</keyword>
<keyword evidence="4" id="KW-0812">Transmembrane</keyword>
<evidence type="ECO:0000259" key="11">
    <source>
        <dbReference type="Pfam" id="PF01326"/>
    </source>
</evidence>
<evidence type="ECO:0000256" key="2">
    <source>
        <dbReference type="ARBA" id="ARBA00022516"/>
    </source>
</evidence>
<dbReference type="InterPro" id="IPR002192">
    <property type="entry name" value="PPDK_AMP/ATP-bd"/>
</dbReference>
<comment type="caution">
    <text evidence="12">The sequence shown here is derived from an EMBL/GenBank/DDBJ whole genome shotgun (WGS) entry which is preliminary data.</text>
</comment>
<name>A0ABW7C8X4_9CYAN</name>
<gene>
    <name evidence="12" type="ORF">VPK24_08105</name>
</gene>
<keyword evidence="2" id="KW-0444">Lipid biosynthesis</keyword>
<keyword evidence="6" id="KW-0443">Lipid metabolism</keyword>
<dbReference type="InterPro" id="IPR051549">
    <property type="entry name" value="PEP_Utilizing_Enz"/>
</dbReference>
<evidence type="ECO:0000259" key="10">
    <source>
        <dbReference type="Pfam" id="PF00391"/>
    </source>
</evidence>
<keyword evidence="7" id="KW-0472">Membrane</keyword>
<dbReference type="Pfam" id="PF02660">
    <property type="entry name" value="G3P_acyltransf"/>
    <property type="match status" value="1"/>
</dbReference>
<feature type="domain" description="PEP-utilising enzyme mobile" evidence="10">
    <location>
        <begin position="931"/>
        <end position="1001"/>
    </location>
</feature>
<dbReference type="PANTHER" id="PTHR43615:SF1">
    <property type="entry name" value="PPDK_N DOMAIN-CONTAINING PROTEIN"/>
    <property type="match status" value="1"/>
</dbReference>
<keyword evidence="5" id="KW-1133">Transmembrane helix</keyword>
<evidence type="ECO:0000313" key="12">
    <source>
        <dbReference type="EMBL" id="MFG3817597.1"/>
    </source>
</evidence>
<keyword evidence="1" id="KW-1003">Cell membrane</keyword>
<dbReference type="InterPro" id="IPR013815">
    <property type="entry name" value="ATP_grasp_subdomain_1"/>
</dbReference>
<evidence type="ECO:0000256" key="5">
    <source>
        <dbReference type="ARBA" id="ARBA00022989"/>
    </source>
</evidence>
<evidence type="ECO:0000256" key="7">
    <source>
        <dbReference type="ARBA" id="ARBA00023136"/>
    </source>
</evidence>
<dbReference type="Gene3D" id="3.50.30.10">
    <property type="entry name" value="Phosphohistidine domain"/>
    <property type="match status" value="1"/>
</dbReference>
<dbReference type="Gene3D" id="3.30.1490.20">
    <property type="entry name" value="ATP-grasp fold, A domain"/>
    <property type="match status" value="1"/>
</dbReference>
<dbReference type="RefSeq" id="WP_393012024.1">
    <property type="nucleotide sequence ID" value="NZ_JAZAQF010000049.1"/>
</dbReference>
<proteinExistence type="predicted"/>
<evidence type="ECO:0000256" key="4">
    <source>
        <dbReference type="ARBA" id="ARBA00022692"/>
    </source>
</evidence>
<dbReference type="Gene3D" id="3.30.470.20">
    <property type="entry name" value="ATP-grasp fold, B domain"/>
    <property type="match status" value="1"/>
</dbReference>
<keyword evidence="13" id="KW-1185">Reference proteome</keyword>
<dbReference type="PANTHER" id="PTHR43615">
    <property type="entry name" value="PHOSPHOENOLPYRUVATE SYNTHASE-RELATED"/>
    <property type="match status" value="1"/>
</dbReference>
<reference evidence="13" key="1">
    <citation type="journal article" date="2024" name="Algal Res.">
        <title>Biochemical, toxicological and genomic investigation of a high-biomass producing Limnothrix strain isolated from Italian shallow drinking water reservoir.</title>
        <authorList>
            <person name="Simonazzi M."/>
            <person name="Shishido T.K."/>
            <person name="Delbaje E."/>
            <person name="Wahlsten M."/>
            <person name="Fewer D.P."/>
            <person name="Sivonen K."/>
            <person name="Pezzolesi L."/>
            <person name="Pistocchi R."/>
        </authorList>
    </citation>
    <scope>NUCLEOTIDE SEQUENCE [LARGE SCALE GENOMIC DNA]</scope>
    <source>
        <strain evidence="13">LRLZ20PSL1</strain>
    </source>
</reference>
<dbReference type="InterPro" id="IPR003811">
    <property type="entry name" value="G3P_acylTferase_PlsY"/>
</dbReference>
<dbReference type="GO" id="GO:0016746">
    <property type="term" value="F:acyltransferase activity"/>
    <property type="evidence" value="ECO:0007669"/>
    <property type="project" value="UniProtKB-KW"/>
</dbReference>
<protein>
    <submittedName>
        <fullName evidence="12">Glycerol-3-phosphate acyltransferase</fullName>
    </submittedName>
</protein>
<evidence type="ECO:0000313" key="13">
    <source>
        <dbReference type="Proteomes" id="UP001604335"/>
    </source>
</evidence>
<keyword evidence="12" id="KW-0012">Acyltransferase</keyword>
<dbReference type="Pfam" id="PF01326">
    <property type="entry name" value="PPDK_N"/>
    <property type="match status" value="1"/>
</dbReference>
<evidence type="ECO:0000256" key="8">
    <source>
        <dbReference type="ARBA" id="ARBA00023209"/>
    </source>
</evidence>
<organism evidence="12 13">
    <name type="scientific">Limnothrix redekei LRLZ20PSL1</name>
    <dbReference type="NCBI Taxonomy" id="3112953"/>
    <lineage>
        <taxon>Bacteria</taxon>
        <taxon>Bacillati</taxon>
        <taxon>Cyanobacteriota</taxon>
        <taxon>Cyanophyceae</taxon>
        <taxon>Pseudanabaenales</taxon>
        <taxon>Pseudanabaenaceae</taxon>
        <taxon>Limnothrix</taxon>
    </lineage>
</organism>
<dbReference type="InterPro" id="IPR008279">
    <property type="entry name" value="PEP-util_enz_mobile_dom"/>
</dbReference>
<dbReference type="Pfam" id="PF00391">
    <property type="entry name" value="PEP-utilizers"/>
    <property type="match status" value="1"/>
</dbReference>
<dbReference type="InterPro" id="IPR036637">
    <property type="entry name" value="Phosphohistidine_dom_sf"/>
</dbReference>
<evidence type="ECO:0000256" key="6">
    <source>
        <dbReference type="ARBA" id="ARBA00023098"/>
    </source>
</evidence>
<evidence type="ECO:0000256" key="3">
    <source>
        <dbReference type="ARBA" id="ARBA00022679"/>
    </source>
</evidence>
<feature type="domain" description="Pyruvate phosphate dikinase AMP/ATP-binding" evidence="11">
    <location>
        <begin position="273"/>
        <end position="491"/>
    </location>
</feature>
<accession>A0ABW7C8X4</accession>
<keyword evidence="9" id="KW-1208">Phospholipid metabolism</keyword>
<evidence type="ECO:0000256" key="9">
    <source>
        <dbReference type="ARBA" id="ARBA00023264"/>
    </source>
</evidence>
<dbReference type="Proteomes" id="UP001604335">
    <property type="component" value="Unassembled WGS sequence"/>
</dbReference>
<dbReference type="EMBL" id="JAZAQF010000049">
    <property type="protein sequence ID" value="MFG3817597.1"/>
    <property type="molecule type" value="Genomic_DNA"/>
</dbReference>
<keyword evidence="8" id="KW-0594">Phospholipid biosynthesis</keyword>